<dbReference type="GeneID" id="106151715"/>
<dbReference type="Proteomes" id="UP000085678">
    <property type="component" value="Unplaced"/>
</dbReference>
<keyword evidence="7 13" id="KW-0472">Membrane</keyword>
<dbReference type="GO" id="GO:0005886">
    <property type="term" value="C:plasma membrane"/>
    <property type="evidence" value="ECO:0007669"/>
    <property type="project" value="UniProtKB-SubCell"/>
</dbReference>
<dbReference type="PRINTS" id="PR00237">
    <property type="entry name" value="GPCRRHODOPSN"/>
</dbReference>
<dbReference type="SUPFAM" id="SSF81321">
    <property type="entry name" value="Family A G protein-coupled receptor-like"/>
    <property type="match status" value="1"/>
</dbReference>
<evidence type="ECO:0000256" key="6">
    <source>
        <dbReference type="ARBA" id="ARBA00023040"/>
    </source>
</evidence>
<evidence type="ECO:0000256" key="4">
    <source>
        <dbReference type="ARBA" id="ARBA00022692"/>
    </source>
</evidence>
<feature type="transmembrane region" description="Helical" evidence="13">
    <location>
        <begin position="159"/>
        <end position="180"/>
    </location>
</feature>
<keyword evidence="15" id="KW-1185">Reference proteome</keyword>
<evidence type="ECO:0000256" key="8">
    <source>
        <dbReference type="ARBA" id="ARBA00023157"/>
    </source>
</evidence>
<evidence type="ECO:0000256" key="9">
    <source>
        <dbReference type="ARBA" id="ARBA00023170"/>
    </source>
</evidence>
<feature type="domain" description="G-protein coupled receptors family 1 profile" evidence="14">
    <location>
        <begin position="139"/>
        <end position="411"/>
    </location>
</feature>
<feature type="transmembrane region" description="Helical" evidence="13">
    <location>
        <begin position="290"/>
        <end position="315"/>
    </location>
</feature>
<evidence type="ECO:0000313" key="15">
    <source>
        <dbReference type="Proteomes" id="UP000085678"/>
    </source>
</evidence>
<organism evidence="15 16">
    <name type="scientific">Lingula anatina</name>
    <name type="common">Brachiopod</name>
    <name type="synonym">Lingula unguis</name>
    <dbReference type="NCBI Taxonomy" id="7574"/>
    <lineage>
        <taxon>Eukaryota</taxon>
        <taxon>Metazoa</taxon>
        <taxon>Spiralia</taxon>
        <taxon>Lophotrochozoa</taxon>
        <taxon>Brachiopoda</taxon>
        <taxon>Linguliformea</taxon>
        <taxon>Lingulata</taxon>
        <taxon>Lingulida</taxon>
        <taxon>Linguloidea</taxon>
        <taxon>Lingulidae</taxon>
        <taxon>Lingula</taxon>
    </lineage>
</organism>
<comment type="subcellular location">
    <subcellularLocation>
        <location evidence="1">Cell membrane</location>
        <topology evidence="1">Multi-pass membrane protein</topology>
    </subcellularLocation>
</comment>
<feature type="transmembrane region" description="Helical" evidence="13">
    <location>
        <begin position="349"/>
        <end position="373"/>
    </location>
</feature>
<dbReference type="AlphaFoldDB" id="A0A2R2MK52"/>
<evidence type="ECO:0000256" key="10">
    <source>
        <dbReference type="ARBA" id="ARBA00023180"/>
    </source>
</evidence>
<keyword evidence="6 12" id="KW-0297">G-protein coupled receptor</keyword>
<dbReference type="InterPro" id="IPR017452">
    <property type="entry name" value="GPCR_Rhodpsn_7TM"/>
</dbReference>
<dbReference type="OrthoDB" id="2132067at2759"/>
<keyword evidence="10" id="KW-0325">Glycoprotein</keyword>
<keyword evidence="5 13" id="KW-1133">Transmembrane helix</keyword>
<dbReference type="KEGG" id="lak:106151715"/>
<dbReference type="Pfam" id="PF00001">
    <property type="entry name" value="7tm_1"/>
    <property type="match status" value="1"/>
</dbReference>
<sequence length="469" mass="52645">MAFVDIYGLGKARVCILQSLSVPNNTGSNTTDIRGSLPLEDDIPCQVLNLAVAYSGEVNHPASAEVIYQFPIPLGNRPMDILNSSNHTAGFLAPVHWNTTFDNVTLMNDTSEYPEYVPKGFHTFVTVLYTVVFLLGFFGNSVVLVIVCCNKPMRDTTNILIANLAVADLCFIVVCVPFTGAAYNMDQWPFGDFWCRFTSFVNHVSAWASIYTLVLMAVDRYIAIVHPLRSLTLRTTRRVLTVIGFTWVTCILANVPTYQQYHLYSFLHLGKIHQRCVDLNILVDRERAQVFYLCFFIFAYVLPLTVICILYSLVVRQSVLTKRLRSEPKATPTTSANSVLTRTAGKRRLTMLVVIVTLMFALCWLPAQIIFIFKAVGTIPSSGTSYQALLLGQILSTCLAFLNSCVNPIVYAFVYVKFREALFKILCFCRKGKKTRSAVMMEENTARTELSTNCRYSEIKSADNNLLCD</sequence>
<dbReference type="PANTHER" id="PTHR45695:SF23">
    <property type="entry name" value="GALANIN-LIKE G-PROTEIN COUPLED RECEPTOR NPR-9"/>
    <property type="match status" value="1"/>
</dbReference>
<evidence type="ECO:0000256" key="3">
    <source>
        <dbReference type="ARBA" id="ARBA00022475"/>
    </source>
</evidence>
<evidence type="ECO:0000256" key="11">
    <source>
        <dbReference type="ARBA" id="ARBA00023224"/>
    </source>
</evidence>
<dbReference type="PRINTS" id="PR01012">
    <property type="entry name" value="NRPEPTIDEYR"/>
</dbReference>
<feature type="transmembrane region" description="Helical" evidence="13">
    <location>
        <begin position="239"/>
        <end position="258"/>
    </location>
</feature>
<name>A0A2R2MK52_LINAN</name>
<dbReference type="InParanoid" id="A0A2R2MK52"/>
<evidence type="ECO:0000313" key="16">
    <source>
        <dbReference type="RefSeq" id="XP_023930437.1"/>
    </source>
</evidence>
<dbReference type="PANTHER" id="PTHR45695">
    <property type="entry name" value="LEUCOKININ RECEPTOR-RELATED"/>
    <property type="match status" value="1"/>
</dbReference>
<keyword evidence="11 12" id="KW-0807">Transducer</keyword>
<dbReference type="Gene3D" id="1.20.1070.10">
    <property type="entry name" value="Rhodopsin 7-helix transmembrane proteins"/>
    <property type="match status" value="1"/>
</dbReference>
<keyword evidence="8" id="KW-1015">Disulfide bond</keyword>
<feature type="transmembrane region" description="Helical" evidence="13">
    <location>
        <begin position="393"/>
        <end position="416"/>
    </location>
</feature>
<feature type="transmembrane region" description="Helical" evidence="13">
    <location>
        <begin position="200"/>
        <end position="218"/>
    </location>
</feature>
<evidence type="ECO:0000256" key="5">
    <source>
        <dbReference type="ARBA" id="ARBA00022989"/>
    </source>
</evidence>
<dbReference type="SMART" id="SM01381">
    <property type="entry name" value="7TM_GPCR_Srsx"/>
    <property type="match status" value="1"/>
</dbReference>
<dbReference type="PROSITE" id="PS00237">
    <property type="entry name" value="G_PROTEIN_RECEP_F1_1"/>
    <property type="match status" value="1"/>
</dbReference>
<evidence type="ECO:0000256" key="2">
    <source>
        <dbReference type="ARBA" id="ARBA00010663"/>
    </source>
</evidence>
<dbReference type="PROSITE" id="PS50262">
    <property type="entry name" value="G_PROTEIN_RECEP_F1_2"/>
    <property type="match status" value="1"/>
</dbReference>
<keyword evidence="9 12" id="KW-0675">Receptor</keyword>
<dbReference type="InterPro" id="IPR000611">
    <property type="entry name" value="NPY_rcpt"/>
</dbReference>
<reference evidence="16" key="1">
    <citation type="submission" date="2025-08" db="UniProtKB">
        <authorList>
            <consortium name="RefSeq"/>
        </authorList>
    </citation>
    <scope>IDENTIFICATION</scope>
    <source>
        <tissue evidence="16">Gonads</tissue>
    </source>
</reference>
<dbReference type="GO" id="GO:0004983">
    <property type="term" value="F:neuropeptide Y receptor activity"/>
    <property type="evidence" value="ECO:0007669"/>
    <property type="project" value="InterPro"/>
</dbReference>
<evidence type="ECO:0000256" key="12">
    <source>
        <dbReference type="RuleBase" id="RU000688"/>
    </source>
</evidence>
<dbReference type="RefSeq" id="XP_023930437.1">
    <property type="nucleotide sequence ID" value="XM_024074669.1"/>
</dbReference>
<evidence type="ECO:0000256" key="7">
    <source>
        <dbReference type="ARBA" id="ARBA00023136"/>
    </source>
</evidence>
<feature type="transmembrane region" description="Helical" evidence="13">
    <location>
        <begin position="121"/>
        <end position="147"/>
    </location>
</feature>
<evidence type="ECO:0000256" key="13">
    <source>
        <dbReference type="SAM" id="Phobius"/>
    </source>
</evidence>
<accession>A0A2R2MK52</accession>
<proteinExistence type="inferred from homology"/>
<protein>
    <submittedName>
        <fullName evidence="16">LOW QUALITY PROTEIN: allatostatin-A receptor-like</fullName>
    </submittedName>
</protein>
<evidence type="ECO:0000259" key="14">
    <source>
        <dbReference type="PROSITE" id="PS50262"/>
    </source>
</evidence>
<evidence type="ECO:0000256" key="1">
    <source>
        <dbReference type="ARBA" id="ARBA00004651"/>
    </source>
</evidence>
<dbReference type="InterPro" id="IPR000276">
    <property type="entry name" value="GPCR_Rhodpsn"/>
</dbReference>
<comment type="similarity">
    <text evidence="2 12">Belongs to the G-protein coupled receptor 1 family.</text>
</comment>
<gene>
    <name evidence="16" type="primary">LOC106151715</name>
</gene>
<keyword evidence="3" id="KW-1003">Cell membrane</keyword>
<keyword evidence="4 12" id="KW-0812">Transmembrane</keyword>